<protein>
    <recommendedName>
        <fullName evidence="5">Release factor glutamine methyltransferase</fullName>
        <shortName evidence="5">RF MTase</shortName>
        <ecNumber evidence="5">2.1.1.297</ecNumber>
    </recommendedName>
    <alternativeName>
        <fullName evidence="5">N5-glutamine methyltransferase PrmC</fullName>
    </alternativeName>
    <alternativeName>
        <fullName evidence="5">Protein-(glutamine-N5) MTase PrmC</fullName>
    </alternativeName>
    <alternativeName>
        <fullName evidence="5">Protein-glutamine N-methyltransferase PrmC</fullName>
    </alternativeName>
</protein>
<feature type="binding site" evidence="5">
    <location>
        <begin position="117"/>
        <end position="121"/>
    </location>
    <ligand>
        <name>S-adenosyl-L-methionine</name>
        <dbReference type="ChEBI" id="CHEBI:59789"/>
    </ligand>
</feature>
<sequence length="285" mass="30742">MTTVQQSLRAANKVLAAADIPDGPRDARRLMAAALNTRPDRITLCLNNALDAAEEKAFFAKVDDRSKGRPVSHLVGGRDFYDRWFFVNEDVLDPRPETEMLVQVALSARFGDVLDLGTGSGAILVTLLAARPTATGVGTDISQAALRVAARNAAAHDVAARAAFRVSDWYARVEGAFDLIVANPPYIAADEMDGLQPDVRLYEPRIALTDEADGLTAYRKIVAGAPTHLRAGGQLMVEIGPTQAAAVTHMMSKAGFERVKVHPDLDGRDRVVCGQWPENADQNRG</sequence>
<dbReference type="Proteomes" id="UP001470809">
    <property type="component" value="Chromosome"/>
</dbReference>
<dbReference type="PANTHER" id="PTHR18895">
    <property type="entry name" value="HEMK METHYLTRANSFERASE"/>
    <property type="match status" value="1"/>
</dbReference>
<dbReference type="RefSeq" id="WP_373635484.1">
    <property type="nucleotide sequence ID" value="NZ_CP151767.2"/>
</dbReference>
<comment type="function">
    <text evidence="5">Methylates the class 1 translation termination release factors RF1/PrfA and RF2/PrfB on the glutamine residue of the universally conserved GGQ motif.</text>
</comment>
<name>A0ABZ3JCP2_9RHOB</name>
<comment type="similarity">
    <text evidence="5">Belongs to the protein N5-glutamine methyltransferase family. PrmC subfamily.</text>
</comment>
<evidence type="ECO:0000313" key="9">
    <source>
        <dbReference type="Proteomes" id="UP001470809"/>
    </source>
</evidence>
<dbReference type="NCBIfam" id="TIGR00536">
    <property type="entry name" value="hemK_fam"/>
    <property type="match status" value="1"/>
</dbReference>
<dbReference type="SUPFAM" id="SSF53335">
    <property type="entry name" value="S-adenosyl-L-methionine-dependent methyltransferases"/>
    <property type="match status" value="1"/>
</dbReference>
<dbReference type="InterPro" id="IPR002052">
    <property type="entry name" value="DNA_methylase_N6_adenine_CS"/>
</dbReference>
<dbReference type="PANTHER" id="PTHR18895:SF74">
    <property type="entry name" value="MTRF1L RELEASE FACTOR GLUTAMINE METHYLTRANSFERASE"/>
    <property type="match status" value="1"/>
</dbReference>
<dbReference type="GO" id="GO:0032259">
    <property type="term" value="P:methylation"/>
    <property type="evidence" value="ECO:0007669"/>
    <property type="project" value="UniProtKB-KW"/>
</dbReference>
<feature type="binding site" evidence="5">
    <location>
        <position position="169"/>
    </location>
    <ligand>
        <name>S-adenosyl-L-methionine</name>
        <dbReference type="ChEBI" id="CHEBI:59789"/>
    </ligand>
</feature>
<feature type="binding site" evidence="5">
    <location>
        <position position="183"/>
    </location>
    <ligand>
        <name>S-adenosyl-L-methionine</name>
        <dbReference type="ChEBI" id="CHEBI:59789"/>
    </ligand>
</feature>
<keyword evidence="9" id="KW-1185">Reference proteome</keyword>
<dbReference type="EMBL" id="CP151767">
    <property type="protein sequence ID" value="XFU26654.1"/>
    <property type="molecule type" value="Genomic_DNA"/>
</dbReference>
<dbReference type="Gene3D" id="1.10.8.10">
    <property type="entry name" value="DNA helicase RuvA subunit, C-terminal domain"/>
    <property type="match status" value="1"/>
</dbReference>
<evidence type="ECO:0000256" key="3">
    <source>
        <dbReference type="ARBA" id="ARBA00022691"/>
    </source>
</evidence>
<dbReference type="PROSITE" id="PS00092">
    <property type="entry name" value="N6_MTASE"/>
    <property type="match status" value="1"/>
</dbReference>
<comment type="catalytic activity">
    <reaction evidence="4 5">
        <text>L-glutaminyl-[peptide chain release factor] + S-adenosyl-L-methionine = N(5)-methyl-L-glutaminyl-[peptide chain release factor] + S-adenosyl-L-homocysteine + H(+)</text>
        <dbReference type="Rhea" id="RHEA:42896"/>
        <dbReference type="Rhea" id="RHEA-COMP:10271"/>
        <dbReference type="Rhea" id="RHEA-COMP:10272"/>
        <dbReference type="ChEBI" id="CHEBI:15378"/>
        <dbReference type="ChEBI" id="CHEBI:30011"/>
        <dbReference type="ChEBI" id="CHEBI:57856"/>
        <dbReference type="ChEBI" id="CHEBI:59789"/>
        <dbReference type="ChEBI" id="CHEBI:61891"/>
        <dbReference type="EC" id="2.1.1.297"/>
    </reaction>
</comment>
<dbReference type="Gene3D" id="3.40.50.150">
    <property type="entry name" value="Vaccinia Virus protein VP39"/>
    <property type="match status" value="1"/>
</dbReference>
<dbReference type="InterPro" id="IPR007848">
    <property type="entry name" value="Small_mtfrase_dom"/>
</dbReference>
<evidence type="ECO:0000256" key="2">
    <source>
        <dbReference type="ARBA" id="ARBA00022679"/>
    </source>
</evidence>
<proteinExistence type="inferred from homology"/>
<dbReference type="InterPro" id="IPR050320">
    <property type="entry name" value="N5-glutamine_MTase"/>
</dbReference>
<organism evidence="8 9">
    <name type="scientific">Yoonia rhodophyticola</name>
    <dbReference type="NCBI Taxonomy" id="3137370"/>
    <lineage>
        <taxon>Bacteria</taxon>
        <taxon>Pseudomonadati</taxon>
        <taxon>Pseudomonadota</taxon>
        <taxon>Alphaproteobacteria</taxon>
        <taxon>Rhodobacterales</taxon>
        <taxon>Paracoccaceae</taxon>
        <taxon>Yoonia</taxon>
    </lineage>
</organism>
<accession>A0ABZ3JCP2</accession>
<dbReference type="EC" id="2.1.1.297" evidence="5"/>
<dbReference type="CDD" id="cd02440">
    <property type="entry name" value="AdoMet_MTases"/>
    <property type="match status" value="1"/>
</dbReference>
<reference evidence="9" key="1">
    <citation type="submission" date="2024-04" db="EMBL/GenBank/DDBJ databases">
        <title>Phylogenomic analyses of a clade within the roseobacter group suggest taxonomic reassignments of species of the genera Aestuariivita, Citreicella, Loktanella, Nautella, Pelagibaca, Ruegeria, Thalassobius, Thiobacimonas and Tropicibacter, and the proposal o.</title>
        <authorList>
            <person name="Jeon C.O."/>
        </authorList>
    </citation>
    <scope>NUCLEOTIDE SEQUENCE [LARGE SCALE GENOMIC DNA]</scope>
    <source>
        <strain evidence="9">SS1-5</strain>
    </source>
</reference>
<dbReference type="Pfam" id="PF17827">
    <property type="entry name" value="PrmC_N"/>
    <property type="match status" value="1"/>
</dbReference>
<feature type="domain" description="Release factor glutamine methyltransferase N-terminal" evidence="7">
    <location>
        <begin position="8"/>
        <end position="76"/>
    </location>
</feature>
<dbReference type="GO" id="GO:0102559">
    <property type="term" value="F:peptide chain release factor N(5)-glutamine methyltransferase activity"/>
    <property type="evidence" value="ECO:0007669"/>
    <property type="project" value="UniProtKB-EC"/>
</dbReference>
<feature type="domain" description="Methyltransferase small" evidence="6">
    <location>
        <begin position="98"/>
        <end position="190"/>
    </location>
</feature>
<evidence type="ECO:0000256" key="1">
    <source>
        <dbReference type="ARBA" id="ARBA00022603"/>
    </source>
</evidence>
<keyword evidence="2 5" id="KW-0808">Transferase</keyword>
<evidence type="ECO:0000256" key="5">
    <source>
        <dbReference type="HAMAP-Rule" id="MF_02126"/>
    </source>
</evidence>
<dbReference type="NCBIfam" id="TIGR03534">
    <property type="entry name" value="RF_mod_PrmC"/>
    <property type="match status" value="1"/>
</dbReference>
<evidence type="ECO:0000259" key="7">
    <source>
        <dbReference type="Pfam" id="PF17827"/>
    </source>
</evidence>
<feature type="binding site" evidence="5">
    <location>
        <begin position="183"/>
        <end position="186"/>
    </location>
    <ligand>
        <name>substrate</name>
    </ligand>
</feature>
<dbReference type="Pfam" id="PF05175">
    <property type="entry name" value="MTS"/>
    <property type="match status" value="1"/>
</dbReference>
<dbReference type="InterPro" id="IPR019874">
    <property type="entry name" value="RF_methyltr_PrmC"/>
</dbReference>
<keyword evidence="3 5" id="KW-0949">S-adenosyl-L-methionine</keyword>
<keyword evidence="1 5" id="KW-0489">Methyltransferase</keyword>
<evidence type="ECO:0000259" key="6">
    <source>
        <dbReference type="Pfam" id="PF05175"/>
    </source>
</evidence>
<gene>
    <name evidence="5 8" type="primary">prmC</name>
    <name evidence="8" type="ORF">AABB31_22965</name>
</gene>
<evidence type="ECO:0000313" key="8">
    <source>
        <dbReference type="EMBL" id="XFU26654.1"/>
    </source>
</evidence>
<evidence type="ECO:0000256" key="4">
    <source>
        <dbReference type="ARBA" id="ARBA00048391"/>
    </source>
</evidence>
<dbReference type="HAMAP" id="MF_02126">
    <property type="entry name" value="RF_methyltr_PrmC"/>
    <property type="match status" value="1"/>
</dbReference>
<feature type="binding site" evidence="5">
    <location>
        <position position="140"/>
    </location>
    <ligand>
        <name>S-adenosyl-L-methionine</name>
        <dbReference type="ChEBI" id="CHEBI:59789"/>
    </ligand>
</feature>
<dbReference type="InterPro" id="IPR004556">
    <property type="entry name" value="HemK-like"/>
</dbReference>
<dbReference type="InterPro" id="IPR029063">
    <property type="entry name" value="SAM-dependent_MTases_sf"/>
</dbReference>
<dbReference type="InterPro" id="IPR040758">
    <property type="entry name" value="PrmC_N"/>
</dbReference>
<reference evidence="8 9" key="2">
    <citation type="submission" date="2024-08" db="EMBL/GenBank/DDBJ databases">
        <title>Phylogenomic analyses of a clade within the roseobacter group suggest taxonomic reassignments of species of the genera Aestuariivita, Citreicella, Loktanella, Nautella, Pelagibaca, Ruegeria, Thalassobius, Thiobacimonas and Tropicibacter, and the proposal o.</title>
        <authorList>
            <person name="Jeon C.O."/>
        </authorList>
    </citation>
    <scope>NUCLEOTIDE SEQUENCE [LARGE SCALE GENOMIC DNA]</scope>
    <source>
        <strain evidence="8 9">SS1-5</strain>
    </source>
</reference>